<keyword evidence="3" id="KW-1185">Reference proteome</keyword>
<evidence type="ECO:0008006" key="4">
    <source>
        <dbReference type="Google" id="ProtNLM"/>
    </source>
</evidence>
<accession>A0ABS1NWK7</accession>
<evidence type="ECO:0000256" key="1">
    <source>
        <dbReference type="SAM" id="Phobius"/>
    </source>
</evidence>
<keyword evidence="1" id="KW-0472">Membrane</keyword>
<organism evidence="2 3">
    <name type="scientific">Streptomyces musisoli</name>
    <dbReference type="NCBI Taxonomy" id="2802280"/>
    <lineage>
        <taxon>Bacteria</taxon>
        <taxon>Bacillati</taxon>
        <taxon>Actinomycetota</taxon>
        <taxon>Actinomycetes</taxon>
        <taxon>Kitasatosporales</taxon>
        <taxon>Streptomycetaceae</taxon>
        <taxon>Streptomyces</taxon>
    </lineage>
</organism>
<keyword evidence="1" id="KW-0812">Transmembrane</keyword>
<dbReference type="Proteomes" id="UP000621386">
    <property type="component" value="Unassembled WGS sequence"/>
</dbReference>
<dbReference type="EMBL" id="JAERRH010000002">
    <property type="protein sequence ID" value="MBL1104479.1"/>
    <property type="molecule type" value="Genomic_DNA"/>
</dbReference>
<evidence type="ECO:0000313" key="2">
    <source>
        <dbReference type="EMBL" id="MBL1104479.1"/>
    </source>
</evidence>
<name>A0ABS1NWK7_9ACTN</name>
<comment type="caution">
    <text evidence="2">The sequence shown here is derived from an EMBL/GenBank/DDBJ whole genome shotgun (WGS) entry which is preliminary data.</text>
</comment>
<feature type="transmembrane region" description="Helical" evidence="1">
    <location>
        <begin position="20"/>
        <end position="42"/>
    </location>
</feature>
<keyword evidence="1" id="KW-1133">Transmembrane helix</keyword>
<evidence type="ECO:0000313" key="3">
    <source>
        <dbReference type="Proteomes" id="UP000621386"/>
    </source>
</evidence>
<gene>
    <name evidence="2" type="ORF">JK361_07685</name>
</gene>
<sequence length="78" mass="7906">MCCAGPLLAFLGGIGVTSAIASLWLPVLAVPAVVAGIVALVLRRRRETAACRTASTRADLGMPAIGAAPEKPGARQRP</sequence>
<protein>
    <recommendedName>
        <fullName evidence="4">Mercury transporter</fullName>
    </recommendedName>
</protein>
<dbReference type="Gene3D" id="1.10.287.910">
    <property type="entry name" value="bacterial mercury transporter, merf"/>
    <property type="match status" value="1"/>
</dbReference>
<proteinExistence type="predicted"/>
<reference evidence="2 3" key="1">
    <citation type="submission" date="2021-01" db="EMBL/GenBank/DDBJ databases">
        <title>WGS of actinomycetes isolated from Thailand.</title>
        <authorList>
            <person name="Thawai C."/>
        </authorList>
    </citation>
    <scope>NUCLEOTIDE SEQUENCE [LARGE SCALE GENOMIC DNA]</scope>
    <source>
        <strain evidence="2 3">CH5-8</strain>
    </source>
</reference>